<dbReference type="PANTHER" id="PTHR22748">
    <property type="entry name" value="AP ENDONUCLEASE"/>
    <property type="match status" value="1"/>
</dbReference>
<dbReference type="Proteomes" id="UP000242525">
    <property type="component" value="Unassembled WGS sequence"/>
</dbReference>
<proteinExistence type="inferred from homology"/>
<comment type="caution">
    <text evidence="11">The sequence shown here is derived from an EMBL/GenBank/DDBJ whole genome shotgun (WGS) entry which is preliminary data.</text>
</comment>
<feature type="site" description="Transition state stabilizer" evidence="8">
    <location>
        <position position="219"/>
    </location>
</feature>
<dbReference type="InterPro" id="IPR036691">
    <property type="entry name" value="Endo/exonu/phosph_ase_sf"/>
</dbReference>
<dbReference type="EMBL" id="CCBN010000015">
    <property type="protein sequence ID" value="CDO56367.1"/>
    <property type="molecule type" value="Genomic_DNA"/>
</dbReference>
<feature type="binding site" evidence="7">
    <location>
        <position position="219"/>
    </location>
    <ligand>
        <name>Mg(2+)</name>
        <dbReference type="ChEBI" id="CHEBI:18420"/>
        <label>1</label>
    </ligand>
</feature>
<feature type="compositionally biased region" description="Polar residues" evidence="9">
    <location>
        <begin position="441"/>
        <end position="460"/>
    </location>
</feature>
<dbReference type="SUPFAM" id="SSF56219">
    <property type="entry name" value="DNase I-like"/>
    <property type="match status" value="1"/>
</dbReference>
<feature type="active site" evidence="6">
    <location>
        <position position="178"/>
    </location>
</feature>
<dbReference type="PANTHER" id="PTHR22748:SF4">
    <property type="entry name" value="DNA-(APURINIC OR APYRIMIDINIC SITE) ENDONUCLEASE 2"/>
    <property type="match status" value="1"/>
</dbReference>
<dbReference type="AlphaFoldDB" id="A0A0J9XGF8"/>
<sequence length="500" mass="57237">MTQRIIPSKSTPETIRFVSFNVCGLRNLFNFDPWSETKTLQGVFDKLDADVICFQEVRIQKKDLPYNLAVVPGFRGFHSFPHFKKGYSGVAVYVRDGINVRHAEDGLSGWLKSKDQPDSNYRQLEQQDMAMSQVPDKFPYRCIGGYPRTVRYVLGEEIDSEGRSVIIDLGFCVVLGLYCPANSLGNKEEFRNNYFKLLDERIRRLTEMGRQVVVMGDLNIAREVYDSCDGLEQALGRGYQRQLREAQNIQNFENKHTKAVTSWWQSTEQRNLMHKWLSPNVKKFMNDETSSALLHDVCREKHPERLEMYTCWDLRSKAREKNQGQRIDYILASSGLSKFCCKADILPNLQGSDHCPIFADFTIPAEILTNNEKIQQILRMEPVNNLDDQKKHLKKRKLKMNSAYLSDFSTRRSIKTMFSVLNAPGSTTTTTTATTIERPSEPTSVSESNIPCSVTSTRSSLKTKEIKPKLNSTSKIAKKPLSSLKDKSQKSILSFFNKNQ</sequence>
<dbReference type="STRING" id="1173061.A0A0J9XGF8"/>
<dbReference type="GO" id="GO:0003906">
    <property type="term" value="F:DNA-(apurinic or apyrimidinic site) endonuclease activity"/>
    <property type="evidence" value="ECO:0007669"/>
    <property type="project" value="TreeGrafter"/>
</dbReference>
<evidence type="ECO:0000256" key="8">
    <source>
        <dbReference type="PIRSR" id="PIRSR604808-3"/>
    </source>
</evidence>
<dbReference type="PROSITE" id="PS51435">
    <property type="entry name" value="AP_NUCLEASE_F1_4"/>
    <property type="match status" value="1"/>
</dbReference>
<dbReference type="GO" id="GO:0006284">
    <property type="term" value="P:base-excision repair"/>
    <property type="evidence" value="ECO:0007669"/>
    <property type="project" value="TreeGrafter"/>
</dbReference>
<protein>
    <submittedName>
        <fullName evidence="11">Similar to Saccharomyces cerevisiae YBL019W APN2 Class II abasic (AP) endonuclease involved in repair of DNA damage</fullName>
    </submittedName>
</protein>
<evidence type="ECO:0000256" key="4">
    <source>
        <dbReference type="ARBA" id="ARBA00022801"/>
    </source>
</evidence>
<dbReference type="InterPro" id="IPR020848">
    <property type="entry name" value="AP_endonuclease_F1_CS"/>
</dbReference>
<feature type="binding site" evidence="7">
    <location>
        <position position="353"/>
    </location>
    <ligand>
        <name>Mg(2+)</name>
        <dbReference type="ChEBI" id="CHEBI:18420"/>
        <label>1</label>
    </ligand>
</feature>
<feature type="active site" description="Proton acceptor" evidence="6">
    <location>
        <position position="354"/>
    </location>
</feature>
<feature type="binding site" evidence="7">
    <location>
        <position position="217"/>
    </location>
    <ligand>
        <name>Mg(2+)</name>
        <dbReference type="ChEBI" id="CHEBI:18420"/>
        <label>1</label>
    </ligand>
</feature>
<dbReference type="GO" id="GO:0046872">
    <property type="term" value="F:metal ion binding"/>
    <property type="evidence" value="ECO:0007669"/>
    <property type="project" value="UniProtKB-KW"/>
</dbReference>
<comment type="cofactor">
    <cofactor evidence="1">
        <name>Mn(2+)</name>
        <dbReference type="ChEBI" id="CHEBI:29035"/>
    </cofactor>
</comment>
<keyword evidence="4" id="KW-0378">Hydrolase</keyword>
<accession>A0A0J9XGF8</accession>
<evidence type="ECO:0000256" key="2">
    <source>
        <dbReference type="ARBA" id="ARBA00007092"/>
    </source>
</evidence>
<evidence type="ECO:0000256" key="3">
    <source>
        <dbReference type="ARBA" id="ARBA00022723"/>
    </source>
</evidence>
<feature type="binding site" evidence="7">
    <location>
        <position position="21"/>
    </location>
    <ligand>
        <name>Mg(2+)</name>
        <dbReference type="ChEBI" id="CHEBI:18420"/>
        <label>1</label>
    </ligand>
</feature>
<feature type="site" description="Interaction with DNA substrate" evidence="8">
    <location>
        <position position="354"/>
    </location>
</feature>
<dbReference type="PROSITE" id="PS00728">
    <property type="entry name" value="AP_NUCLEASE_F1_3"/>
    <property type="match status" value="1"/>
</dbReference>
<evidence type="ECO:0000259" key="10">
    <source>
        <dbReference type="Pfam" id="PF03372"/>
    </source>
</evidence>
<keyword evidence="7" id="KW-0464">Manganese</keyword>
<dbReference type="GO" id="GO:0008081">
    <property type="term" value="F:phosphoric diester hydrolase activity"/>
    <property type="evidence" value="ECO:0007669"/>
    <property type="project" value="TreeGrafter"/>
</dbReference>
<evidence type="ECO:0000256" key="7">
    <source>
        <dbReference type="PIRSR" id="PIRSR604808-2"/>
    </source>
</evidence>
<keyword evidence="11" id="KW-0255">Endonuclease</keyword>
<dbReference type="GO" id="GO:0005634">
    <property type="term" value="C:nucleus"/>
    <property type="evidence" value="ECO:0007669"/>
    <property type="project" value="TreeGrafter"/>
</dbReference>
<keyword evidence="5 7" id="KW-0460">Magnesium</keyword>
<evidence type="ECO:0000256" key="1">
    <source>
        <dbReference type="ARBA" id="ARBA00001936"/>
    </source>
</evidence>
<dbReference type="OrthoDB" id="391817at2759"/>
<comment type="similarity">
    <text evidence="2">Belongs to the DNA repair enzymes AP/ExoA family.</text>
</comment>
<dbReference type="Pfam" id="PF03372">
    <property type="entry name" value="Exo_endo_phos"/>
    <property type="match status" value="1"/>
</dbReference>
<dbReference type="GO" id="GO:0003677">
    <property type="term" value="F:DNA binding"/>
    <property type="evidence" value="ECO:0007669"/>
    <property type="project" value="InterPro"/>
</dbReference>
<evidence type="ECO:0000256" key="5">
    <source>
        <dbReference type="ARBA" id="ARBA00022842"/>
    </source>
</evidence>
<feature type="active site" description="Proton donor/acceptor" evidence="6">
    <location>
        <position position="217"/>
    </location>
</feature>
<keyword evidence="3 7" id="KW-0479">Metal-binding</keyword>
<dbReference type="InterPro" id="IPR005135">
    <property type="entry name" value="Endo/exonuclease/phosphatase"/>
</dbReference>
<keyword evidence="11" id="KW-0540">Nuclease</keyword>
<dbReference type="Gene3D" id="3.60.10.10">
    <property type="entry name" value="Endonuclease/exonuclease/phosphatase"/>
    <property type="match status" value="1"/>
</dbReference>
<evidence type="ECO:0000313" key="12">
    <source>
        <dbReference type="Proteomes" id="UP000242525"/>
    </source>
</evidence>
<dbReference type="InterPro" id="IPR004808">
    <property type="entry name" value="AP_endonuc_1"/>
</dbReference>
<keyword evidence="12" id="KW-1185">Reference proteome</keyword>
<gene>
    <name evidence="11" type="ORF">BN980_GECA15s00131g</name>
</gene>
<feature type="binding site" evidence="7">
    <location>
        <position position="56"/>
    </location>
    <ligand>
        <name>Mg(2+)</name>
        <dbReference type="ChEBI" id="CHEBI:18420"/>
        <label>1</label>
    </ligand>
</feature>
<feature type="region of interest" description="Disordered" evidence="9">
    <location>
        <begin position="428"/>
        <end position="488"/>
    </location>
</feature>
<evidence type="ECO:0000256" key="6">
    <source>
        <dbReference type="PIRSR" id="PIRSR604808-1"/>
    </source>
</evidence>
<name>A0A0J9XGF8_GEOCN</name>
<feature type="domain" description="Endonuclease/exonuclease/phosphatase" evidence="10">
    <location>
        <begin position="18"/>
        <end position="354"/>
    </location>
</feature>
<dbReference type="GO" id="GO:0008311">
    <property type="term" value="F:double-stranded DNA 3'-5' DNA exonuclease activity"/>
    <property type="evidence" value="ECO:0007669"/>
    <property type="project" value="TreeGrafter"/>
</dbReference>
<feature type="site" description="Important for catalytic activity" evidence="8">
    <location>
        <position position="328"/>
    </location>
</feature>
<feature type="binding site" evidence="7">
    <location>
        <position position="354"/>
    </location>
    <ligand>
        <name>Mg(2+)</name>
        <dbReference type="ChEBI" id="CHEBI:18420"/>
        <label>1</label>
    </ligand>
</feature>
<reference evidence="11" key="1">
    <citation type="submission" date="2014-03" db="EMBL/GenBank/DDBJ databases">
        <authorList>
            <person name="Casaregola S."/>
        </authorList>
    </citation>
    <scope>NUCLEOTIDE SEQUENCE [LARGE SCALE GENOMIC DNA]</scope>
    <source>
        <strain evidence="11">CLIB 918</strain>
    </source>
</reference>
<comment type="cofactor">
    <cofactor evidence="7">
        <name>Mg(2+)</name>
        <dbReference type="ChEBI" id="CHEBI:18420"/>
    </cofactor>
    <cofactor evidence="7">
        <name>Mn(2+)</name>
        <dbReference type="ChEBI" id="CHEBI:29035"/>
    </cofactor>
    <text evidence="7">Probably binds two magnesium or manganese ions per subunit.</text>
</comment>
<evidence type="ECO:0000313" key="11">
    <source>
        <dbReference type="EMBL" id="CDO56367.1"/>
    </source>
</evidence>
<evidence type="ECO:0000256" key="9">
    <source>
        <dbReference type="SAM" id="MobiDB-lite"/>
    </source>
</evidence>
<organism evidence="11 12">
    <name type="scientific">Geotrichum candidum</name>
    <name type="common">Oospora lactis</name>
    <name type="synonym">Dipodascus geotrichum</name>
    <dbReference type="NCBI Taxonomy" id="1173061"/>
    <lineage>
        <taxon>Eukaryota</taxon>
        <taxon>Fungi</taxon>
        <taxon>Dikarya</taxon>
        <taxon>Ascomycota</taxon>
        <taxon>Saccharomycotina</taxon>
        <taxon>Dipodascomycetes</taxon>
        <taxon>Dipodascales</taxon>
        <taxon>Dipodascaceae</taxon>
        <taxon>Geotrichum</taxon>
    </lineage>
</organism>